<dbReference type="Proteomes" id="UP000815846">
    <property type="component" value="Unassembled WGS sequence"/>
</dbReference>
<keyword evidence="1" id="KW-0732">Signal</keyword>
<dbReference type="EMBL" id="PJAI02000003">
    <property type="protein sequence ID" value="TYK66559.1"/>
    <property type="molecule type" value="Genomic_DNA"/>
</dbReference>
<evidence type="ECO:0000313" key="2">
    <source>
        <dbReference type="EMBL" id="TYK66559.1"/>
    </source>
</evidence>
<keyword evidence="3" id="KW-1185">Reference proteome</keyword>
<evidence type="ECO:0008006" key="4">
    <source>
        <dbReference type="Google" id="ProtNLM"/>
    </source>
</evidence>
<accession>A0ABY3MZC6</accession>
<dbReference type="Gene3D" id="2.60.40.680">
    <property type="match status" value="1"/>
</dbReference>
<evidence type="ECO:0000256" key="1">
    <source>
        <dbReference type="SAM" id="SignalP"/>
    </source>
</evidence>
<dbReference type="SUPFAM" id="SSF49384">
    <property type="entry name" value="Carbohydrate-binding domain"/>
    <property type="match status" value="1"/>
</dbReference>
<feature type="signal peptide" evidence="1">
    <location>
        <begin position="1"/>
        <end position="34"/>
    </location>
</feature>
<protein>
    <recommendedName>
        <fullName evidence="4">Cohesin domain-containing protein</fullName>
    </recommendedName>
</protein>
<name>A0ABY3MZC6_9GAMM</name>
<dbReference type="CDD" id="cd08547">
    <property type="entry name" value="Type_II_cohesin"/>
    <property type="match status" value="1"/>
</dbReference>
<proteinExistence type="predicted"/>
<comment type="caution">
    <text evidence="2">The sequence shown here is derived from an EMBL/GenBank/DDBJ whole genome shotgun (WGS) entry which is preliminary data.</text>
</comment>
<gene>
    <name evidence="2" type="ORF">CWS31_004255</name>
</gene>
<sequence>MKKLMTLFTLNTAKSIATGALLFLSFAVSTTANASLITFTPDKANYNAGESVLVDVMVNNINPEAAEFGFDIIFDNNALSFDEFTFDNSVLSSAIFTDASQFMSGSITIFSAWLDAIDVPSANFNLGQIRFSALSSEAVSLTVADLYLADNNFNSVSEHATVNVSAPNSALLLLAGFSLFSLRKKIIK</sequence>
<dbReference type="InterPro" id="IPR008965">
    <property type="entry name" value="CBM2/CBM3_carb-bd_dom_sf"/>
</dbReference>
<dbReference type="RefSeq" id="WP_101344640.1">
    <property type="nucleotide sequence ID" value="NZ_PJAI02000003.1"/>
</dbReference>
<reference evidence="2 3" key="1">
    <citation type="submission" date="2019-08" db="EMBL/GenBank/DDBJ databases">
        <title>Microbe sample from Colwellia echini.</title>
        <authorList>
            <person name="Christiansen L."/>
            <person name="Pathiraja D."/>
            <person name="Schultz-Johansen M."/>
            <person name="Choi I.-G."/>
            <person name="Stougaard P."/>
        </authorList>
    </citation>
    <scope>NUCLEOTIDE SEQUENCE [LARGE SCALE GENOMIC DNA]</scope>
    <source>
        <strain evidence="2 3">A3</strain>
    </source>
</reference>
<evidence type="ECO:0000313" key="3">
    <source>
        <dbReference type="Proteomes" id="UP000815846"/>
    </source>
</evidence>
<feature type="chain" id="PRO_5047429133" description="Cohesin domain-containing protein" evidence="1">
    <location>
        <begin position="35"/>
        <end position="188"/>
    </location>
</feature>
<organism evidence="2 3">
    <name type="scientific">Colwellia echini</name>
    <dbReference type="NCBI Taxonomy" id="1982103"/>
    <lineage>
        <taxon>Bacteria</taxon>
        <taxon>Pseudomonadati</taxon>
        <taxon>Pseudomonadota</taxon>
        <taxon>Gammaproteobacteria</taxon>
        <taxon>Alteromonadales</taxon>
        <taxon>Colwelliaceae</taxon>
        <taxon>Colwellia</taxon>
    </lineage>
</organism>